<dbReference type="Proteomes" id="UP000324611">
    <property type="component" value="Unassembled WGS sequence"/>
</dbReference>
<evidence type="ECO:0000313" key="4">
    <source>
        <dbReference type="Proteomes" id="UP000324611"/>
    </source>
</evidence>
<proteinExistence type="predicted"/>
<dbReference type="PROSITE" id="PS51257">
    <property type="entry name" value="PROKAR_LIPOPROTEIN"/>
    <property type="match status" value="1"/>
</dbReference>
<dbReference type="RefSeq" id="WP_149836472.1">
    <property type="nucleotide sequence ID" value="NZ_VUOC01000001.1"/>
</dbReference>
<dbReference type="AlphaFoldDB" id="A0A5B2W3H8"/>
<protein>
    <submittedName>
        <fullName evidence="3">DUF4836 family protein</fullName>
    </submittedName>
</protein>
<feature type="signal peptide" evidence="2">
    <location>
        <begin position="1"/>
        <end position="26"/>
    </location>
</feature>
<evidence type="ECO:0000256" key="1">
    <source>
        <dbReference type="SAM" id="MobiDB-lite"/>
    </source>
</evidence>
<dbReference type="EMBL" id="VUOC01000001">
    <property type="protein sequence ID" value="KAA2245076.1"/>
    <property type="molecule type" value="Genomic_DNA"/>
</dbReference>
<reference evidence="3 4" key="2">
    <citation type="submission" date="2019-09" db="EMBL/GenBank/DDBJ databases">
        <authorList>
            <person name="Jin C."/>
        </authorList>
    </citation>
    <scope>NUCLEOTIDE SEQUENCE [LARGE SCALE GENOMIC DNA]</scope>
    <source>
        <strain evidence="3 4">BN140078</strain>
    </source>
</reference>
<organism evidence="3 4">
    <name type="scientific">Chitinophaga agrisoli</name>
    <dbReference type="NCBI Taxonomy" id="2607653"/>
    <lineage>
        <taxon>Bacteria</taxon>
        <taxon>Pseudomonadati</taxon>
        <taxon>Bacteroidota</taxon>
        <taxon>Chitinophagia</taxon>
        <taxon>Chitinophagales</taxon>
        <taxon>Chitinophagaceae</taxon>
        <taxon>Chitinophaga</taxon>
    </lineage>
</organism>
<name>A0A5B2W3H8_9BACT</name>
<dbReference type="InterPro" id="IPR032276">
    <property type="entry name" value="DUF4836"/>
</dbReference>
<evidence type="ECO:0000313" key="3">
    <source>
        <dbReference type="EMBL" id="KAA2245076.1"/>
    </source>
</evidence>
<feature type="chain" id="PRO_5022959721" evidence="2">
    <location>
        <begin position="27"/>
        <end position="596"/>
    </location>
</feature>
<evidence type="ECO:0000256" key="2">
    <source>
        <dbReference type="SAM" id="SignalP"/>
    </source>
</evidence>
<comment type="caution">
    <text evidence="3">The sequence shown here is derived from an EMBL/GenBank/DDBJ whole genome shotgun (WGS) entry which is preliminary data.</text>
</comment>
<gene>
    <name evidence="3" type="ORF">F0L74_03695</name>
</gene>
<dbReference type="Pfam" id="PF16120">
    <property type="entry name" value="DUF4836"/>
    <property type="match status" value="1"/>
</dbReference>
<keyword evidence="4" id="KW-1185">Reference proteome</keyword>
<keyword evidence="2" id="KW-0732">Signal</keyword>
<feature type="region of interest" description="Disordered" evidence="1">
    <location>
        <begin position="573"/>
        <end position="596"/>
    </location>
</feature>
<sequence>MHSKRSNISRVFSIAVVAAILLTACAKTPEESKHIPKNAGVVIGINSKQIVQKLVTNGITMDKFFSSLQEQDTSSEAAKAMKDIENSGVDINSNFFASVVFGENGAASYVSLTGSLKDAGKFENFLKQKVQGVTPTAKGDFTYAWLPADEALVGWNKQTVIYLRAFDMDELKHRGQRKMMGIPDGDDQDSSEDAAIVDSAAAIPTVLTVAEDGPTTWVPVMDHLFHLKDNETAGSIEAFKSLLKENADATFFVNPQVIVNGQQLTMMPANFKELLDGSFYTAAVNFEEGKVVMNGRSYAGKKMAEIYKKYGNITLDMDMLEKYPSDNIDAFVAYGYDMRMLGDIIKTTGMDGIVNMGLGQAQLTMDDILNAFKGQMVFVSSDFSMGKKPNPYFPQDSIEKADSKWVFAMKVGDKAAFEKVMNSPMVKQWLHKEGDQYVMEQAMPGMPALSINDKLVVAASDSALLQSYLSGKGKATLDNEIAGKIKGNPLGAYVNFEKFAAGMPADQLQGPDSSLKLQAKNLLKDLRAVSQPFNGSTQESQVVLNFKNSSENSLAQLVNLGMAFAKYHKEHKDDDNTAAGDSMMVPQGLDSAAVAP</sequence>
<accession>A0A5B2W3H8</accession>
<reference evidence="3 4" key="1">
    <citation type="submission" date="2019-09" db="EMBL/GenBank/DDBJ databases">
        <title>Chitinophaga ginsengihumi sp. nov., isolated from soil of ginseng rhizosphere.</title>
        <authorList>
            <person name="Lee J."/>
        </authorList>
    </citation>
    <scope>NUCLEOTIDE SEQUENCE [LARGE SCALE GENOMIC DNA]</scope>
    <source>
        <strain evidence="3 4">BN140078</strain>
    </source>
</reference>